<dbReference type="EMBL" id="JAKELL010000041">
    <property type="protein sequence ID" value="KAH8988543.1"/>
    <property type="molecule type" value="Genomic_DNA"/>
</dbReference>
<evidence type="ECO:0000256" key="1">
    <source>
        <dbReference type="SAM" id="MobiDB-lite"/>
    </source>
</evidence>
<name>A0AAD4Q6P8_9AGAM</name>
<sequence length="353" mass="39232">MSIKRYFPQVSTSKDEGPQKKVKLSESPDLPTLDNELLPLLDLSSPSLSSHDSITEHFDKIAEHLFQRSYLVCYSTKRDGSPKWVLYEFLEFEFYMIKAGCHLDPYTHDEAEQRLPGVWYFHRVPRYNGKAAAGYRSGSRKGLDLTIGTPDTPASSDSSPPIPVRGGILLRSLRRVSDSVVVSGPSLLVDELLRCSGSPGITDLVTEKWFGEISAFRPPSTHTSSQIYKSSRIGIDLSNPSSLDRRLQYVCKPYRFYILPRLLTANGRGQTFLGVYDHCVDTLQVSKSSLAGKIASLTGLQPQTVDRYLKAYRDALASGELEPFIGPSGQGAASSPVTFLQLVGAWRRRHLAE</sequence>
<feature type="compositionally biased region" description="Basic and acidic residues" evidence="1">
    <location>
        <begin position="13"/>
        <end position="26"/>
    </location>
</feature>
<feature type="region of interest" description="Disordered" evidence="1">
    <location>
        <begin position="1"/>
        <end position="28"/>
    </location>
</feature>
<dbReference type="AlphaFoldDB" id="A0AAD4Q6P8"/>
<comment type="caution">
    <text evidence="2">The sequence shown here is derived from an EMBL/GenBank/DDBJ whole genome shotgun (WGS) entry which is preliminary data.</text>
</comment>
<evidence type="ECO:0000313" key="2">
    <source>
        <dbReference type="EMBL" id="KAH8988543.1"/>
    </source>
</evidence>
<accession>A0AAD4Q6P8</accession>
<proteinExistence type="predicted"/>
<reference evidence="2" key="1">
    <citation type="submission" date="2022-01" db="EMBL/GenBank/DDBJ databases">
        <title>Comparative genomics reveals a dynamic genome evolution in the ectomycorrhizal milk-cap (Lactarius) mushrooms.</title>
        <authorList>
            <consortium name="DOE Joint Genome Institute"/>
            <person name="Lebreton A."/>
            <person name="Tang N."/>
            <person name="Kuo A."/>
            <person name="LaButti K."/>
            <person name="Drula E."/>
            <person name="Barry K."/>
            <person name="Clum A."/>
            <person name="Lipzen A."/>
            <person name="Mousain D."/>
            <person name="Ng V."/>
            <person name="Wang R."/>
            <person name="Wang X."/>
            <person name="Dai Y."/>
            <person name="Henrissat B."/>
            <person name="Grigoriev I.V."/>
            <person name="Guerin-Laguette A."/>
            <person name="Yu F."/>
            <person name="Martin F.M."/>
        </authorList>
    </citation>
    <scope>NUCLEOTIDE SEQUENCE</scope>
    <source>
        <strain evidence="2">QP</strain>
    </source>
</reference>
<organism evidence="2 3">
    <name type="scientific">Lactarius akahatsu</name>
    <dbReference type="NCBI Taxonomy" id="416441"/>
    <lineage>
        <taxon>Eukaryota</taxon>
        <taxon>Fungi</taxon>
        <taxon>Dikarya</taxon>
        <taxon>Basidiomycota</taxon>
        <taxon>Agaricomycotina</taxon>
        <taxon>Agaricomycetes</taxon>
        <taxon>Russulales</taxon>
        <taxon>Russulaceae</taxon>
        <taxon>Lactarius</taxon>
    </lineage>
</organism>
<evidence type="ECO:0000313" key="3">
    <source>
        <dbReference type="Proteomes" id="UP001201163"/>
    </source>
</evidence>
<keyword evidence="3" id="KW-1185">Reference proteome</keyword>
<protein>
    <submittedName>
        <fullName evidence="2">Uncharacterized protein</fullName>
    </submittedName>
</protein>
<dbReference type="Proteomes" id="UP001201163">
    <property type="component" value="Unassembled WGS sequence"/>
</dbReference>
<gene>
    <name evidence="2" type="ORF">EDB92DRAFT_2010351</name>
</gene>